<organism evidence="2 3">
    <name type="scientific">Candidatus Gottesmanbacteria bacterium RBG_16_43_7</name>
    <dbReference type="NCBI Taxonomy" id="1798373"/>
    <lineage>
        <taxon>Bacteria</taxon>
        <taxon>Candidatus Gottesmaniibacteriota</taxon>
    </lineage>
</organism>
<keyword evidence="1" id="KW-0732">Signal</keyword>
<gene>
    <name evidence="2" type="ORF">A2154_01420</name>
</gene>
<protein>
    <submittedName>
        <fullName evidence="2">Uncharacterized protein</fullName>
    </submittedName>
</protein>
<dbReference type="EMBL" id="MFJC01000019">
    <property type="protein sequence ID" value="OGG09569.1"/>
    <property type="molecule type" value="Genomic_DNA"/>
</dbReference>
<reference evidence="2 3" key="1">
    <citation type="journal article" date="2016" name="Nat. Commun.">
        <title>Thousands of microbial genomes shed light on interconnected biogeochemical processes in an aquifer system.</title>
        <authorList>
            <person name="Anantharaman K."/>
            <person name="Brown C.T."/>
            <person name="Hug L.A."/>
            <person name="Sharon I."/>
            <person name="Castelle C.J."/>
            <person name="Probst A.J."/>
            <person name="Thomas B.C."/>
            <person name="Singh A."/>
            <person name="Wilkins M.J."/>
            <person name="Karaoz U."/>
            <person name="Brodie E.L."/>
            <person name="Williams K.H."/>
            <person name="Hubbard S.S."/>
            <person name="Banfield J.F."/>
        </authorList>
    </citation>
    <scope>NUCLEOTIDE SEQUENCE [LARGE SCALE GENOMIC DNA]</scope>
</reference>
<evidence type="ECO:0000256" key="1">
    <source>
        <dbReference type="SAM" id="SignalP"/>
    </source>
</evidence>
<evidence type="ECO:0000313" key="2">
    <source>
        <dbReference type="EMBL" id="OGG09569.1"/>
    </source>
</evidence>
<name>A0A1F5ZAR9_9BACT</name>
<evidence type="ECO:0000313" key="3">
    <source>
        <dbReference type="Proteomes" id="UP000176854"/>
    </source>
</evidence>
<feature type="chain" id="PRO_5009522837" evidence="1">
    <location>
        <begin position="26"/>
        <end position="154"/>
    </location>
</feature>
<dbReference type="AlphaFoldDB" id="A0A1F5ZAR9"/>
<sequence length="154" mass="17355">MKIKTWAILSALLGFASLGGGAVMAHGFGGFGDGTFVSSLAQKLGIEESRLQSALDQMRAEHQVQMQSRMEERLNQAVSDGKITETQQQLILTKHQEIQAERQNDTDNWQNLTPQERRSRMEQKRAELEKWASENGIDMSYFGGGFGHRGNWRD</sequence>
<dbReference type="STRING" id="1798373.A2154_01420"/>
<accession>A0A1F5ZAR9</accession>
<dbReference type="Proteomes" id="UP000176854">
    <property type="component" value="Unassembled WGS sequence"/>
</dbReference>
<feature type="signal peptide" evidence="1">
    <location>
        <begin position="1"/>
        <end position="25"/>
    </location>
</feature>
<comment type="caution">
    <text evidence="2">The sequence shown here is derived from an EMBL/GenBank/DDBJ whole genome shotgun (WGS) entry which is preliminary data.</text>
</comment>
<proteinExistence type="predicted"/>